<dbReference type="AlphaFoldDB" id="C4GA61"/>
<protein>
    <submittedName>
        <fullName evidence="1">Uncharacterized protein</fullName>
    </submittedName>
</protein>
<sequence>MKHLRIPSKSESFLTDAHRPESLSGTPVFMYAPVAVYDKRGLAKREFLCFQEGLAKCEFPCFQGGFAKRESLCFQERRKESGRGEQC</sequence>
<reference evidence="1" key="1">
    <citation type="submission" date="2009-04" db="EMBL/GenBank/DDBJ databases">
        <authorList>
            <person name="Weinstock G."/>
            <person name="Sodergren E."/>
            <person name="Clifton S."/>
            <person name="Fulton L."/>
            <person name="Fulton B."/>
            <person name="Courtney L."/>
            <person name="Fronick C."/>
            <person name="Harrison M."/>
            <person name="Strong C."/>
            <person name="Farmer C."/>
            <person name="Delahaunty K."/>
            <person name="Markovic C."/>
            <person name="Hall O."/>
            <person name="Minx P."/>
            <person name="Tomlinson C."/>
            <person name="Mitreva M."/>
            <person name="Nelson J."/>
            <person name="Hou S."/>
            <person name="Wollam A."/>
            <person name="Pepin K.H."/>
            <person name="Johnson M."/>
            <person name="Bhonagiri V."/>
            <person name="Nash W.E."/>
            <person name="Warren W."/>
            <person name="Chinwalla A."/>
            <person name="Mardis E.R."/>
            <person name="Wilson R.K."/>
        </authorList>
    </citation>
    <scope>NUCLEOTIDE SEQUENCE [LARGE SCALE GENOMIC DNA]</scope>
    <source>
        <strain evidence="1">DSM 14600</strain>
    </source>
</reference>
<organism evidence="1 2">
    <name type="scientific">Shuttleworthella satelles DSM 14600</name>
    <dbReference type="NCBI Taxonomy" id="626523"/>
    <lineage>
        <taxon>Bacteria</taxon>
        <taxon>Bacillati</taxon>
        <taxon>Bacillota</taxon>
        <taxon>Clostridia</taxon>
        <taxon>Lachnospirales</taxon>
        <taxon>Lachnospiraceae</taxon>
        <taxon>Shuttleworthella</taxon>
    </lineage>
</organism>
<accession>C4GA61</accession>
<dbReference type="STRING" id="626523.GCWU000342_00214"/>
<dbReference type="Proteomes" id="UP000003494">
    <property type="component" value="Unassembled WGS sequence"/>
</dbReference>
<evidence type="ECO:0000313" key="2">
    <source>
        <dbReference type="Proteomes" id="UP000003494"/>
    </source>
</evidence>
<comment type="caution">
    <text evidence="1">The sequence shown here is derived from an EMBL/GenBank/DDBJ whole genome shotgun (WGS) entry which is preliminary data.</text>
</comment>
<keyword evidence="2" id="KW-1185">Reference proteome</keyword>
<evidence type="ECO:0000313" key="1">
    <source>
        <dbReference type="EMBL" id="EEP28865.1"/>
    </source>
</evidence>
<gene>
    <name evidence="1" type="ORF">GCWU000342_00214</name>
</gene>
<name>C4GA61_9FIRM</name>
<dbReference type="EMBL" id="ACIP02000001">
    <property type="protein sequence ID" value="EEP28865.1"/>
    <property type="molecule type" value="Genomic_DNA"/>
</dbReference>
<proteinExistence type="predicted"/>
<dbReference type="HOGENOM" id="CLU_2481587_0_0_9"/>